<protein>
    <submittedName>
        <fullName evidence="5">Deoxyribonuclease II</fullName>
    </submittedName>
</protein>
<dbReference type="PANTHER" id="PTHR10858">
    <property type="entry name" value="DEOXYRIBONUCLEASE II"/>
    <property type="match status" value="1"/>
</dbReference>
<proteinExistence type="inferred from homology"/>
<evidence type="ECO:0000256" key="3">
    <source>
        <dbReference type="SAM" id="SignalP"/>
    </source>
</evidence>
<accession>A0A914Y7J0</accession>
<dbReference type="GO" id="GO:0004531">
    <property type="term" value="F:deoxyribonuclease II activity"/>
    <property type="evidence" value="ECO:0007669"/>
    <property type="project" value="InterPro"/>
</dbReference>
<dbReference type="CDD" id="cd09121">
    <property type="entry name" value="PLDc_DNaseII_2"/>
    <property type="match status" value="1"/>
</dbReference>
<evidence type="ECO:0000313" key="4">
    <source>
        <dbReference type="Proteomes" id="UP000887577"/>
    </source>
</evidence>
<feature type="chain" id="PRO_5036688043" evidence="3">
    <location>
        <begin position="24"/>
        <end position="361"/>
    </location>
</feature>
<dbReference type="InterPro" id="IPR004947">
    <property type="entry name" value="DNase_II"/>
</dbReference>
<dbReference type="CDD" id="cd09120">
    <property type="entry name" value="PLDc_DNaseII_1"/>
    <property type="match status" value="1"/>
</dbReference>
<evidence type="ECO:0000256" key="2">
    <source>
        <dbReference type="ARBA" id="ARBA00022801"/>
    </source>
</evidence>
<keyword evidence="3" id="KW-0732">Signal</keyword>
<dbReference type="PANTHER" id="PTHR10858:SF31">
    <property type="entry name" value="DEOXYRIBONUCLEASE-2"/>
    <property type="match status" value="1"/>
</dbReference>
<dbReference type="GO" id="GO:0006309">
    <property type="term" value="P:apoptotic DNA fragmentation"/>
    <property type="evidence" value="ECO:0007669"/>
    <property type="project" value="TreeGrafter"/>
</dbReference>
<feature type="signal peptide" evidence="3">
    <location>
        <begin position="1"/>
        <end position="23"/>
    </location>
</feature>
<keyword evidence="4" id="KW-1185">Reference proteome</keyword>
<dbReference type="AlphaFoldDB" id="A0A914Y7J0"/>
<dbReference type="Pfam" id="PF03265">
    <property type="entry name" value="DNase_II"/>
    <property type="match status" value="1"/>
</dbReference>
<keyword evidence="2" id="KW-0378">Hydrolase</keyword>
<dbReference type="Proteomes" id="UP000887577">
    <property type="component" value="Unplaced"/>
</dbReference>
<name>A0A914Y7J0_9BILA</name>
<evidence type="ECO:0000313" key="5">
    <source>
        <dbReference type="WBParaSite" id="PSU_v2.g14715.t1"/>
    </source>
</evidence>
<sequence>MLNSAACIYFLALFALPIIIVSAKIGCKDQNNNDVDWYVGYKMPQINDNSIPGIGEGAAFYYMDVNMDSFVPSSNDLFGNQQAIAYTLQQYYDNKALKSDFSYVLYNDEEAVNDNDNDEDEARKILYGHTKGVVFFGKSGGFWLIHSLPKFPSPDAYVFATNAKKNGQSILCITFEYDELTKIGTQLYYNHPPIYASNLAPSMESENPDLAKVLSKQYKISSPFSSTLNLQSRGGQKFISFAKTANFSLDLYNSLVAPTLQVPLYVETWRQNSSNTIPLDCKAKYLVLDAITMKVGKTTEFKHTKDHSKLVISTNPNKPFICIGDINRMQSQYKRGGGAVCIELKKLWDNYWPMFLTHNSC</sequence>
<organism evidence="4 5">
    <name type="scientific">Panagrolaimus superbus</name>
    <dbReference type="NCBI Taxonomy" id="310955"/>
    <lineage>
        <taxon>Eukaryota</taxon>
        <taxon>Metazoa</taxon>
        <taxon>Ecdysozoa</taxon>
        <taxon>Nematoda</taxon>
        <taxon>Chromadorea</taxon>
        <taxon>Rhabditida</taxon>
        <taxon>Tylenchina</taxon>
        <taxon>Panagrolaimomorpha</taxon>
        <taxon>Panagrolaimoidea</taxon>
        <taxon>Panagrolaimidae</taxon>
        <taxon>Panagrolaimus</taxon>
    </lineage>
</organism>
<evidence type="ECO:0000256" key="1">
    <source>
        <dbReference type="ARBA" id="ARBA00007527"/>
    </source>
</evidence>
<dbReference type="WBParaSite" id="PSU_v2.g14715.t1">
    <property type="protein sequence ID" value="PSU_v2.g14715.t1"/>
    <property type="gene ID" value="PSU_v2.g14715"/>
</dbReference>
<comment type="similarity">
    <text evidence="1">Belongs to the DNase II family.</text>
</comment>
<reference evidence="5" key="1">
    <citation type="submission" date="2022-11" db="UniProtKB">
        <authorList>
            <consortium name="WormBaseParasite"/>
        </authorList>
    </citation>
    <scope>IDENTIFICATION</scope>
</reference>